<dbReference type="InterPro" id="IPR010666">
    <property type="entry name" value="Znf_GRF"/>
</dbReference>
<dbReference type="Pfam" id="PF06839">
    <property type="entry name" value="Zn_ribbon_GRF"/>
    <property type="match status" value="1"/>
</dbReference>
<gene>
    <name evidence="6" type="ORF">DEO72_LG3g598</name>
</gene>
<keyword evidence="2 4" id="KW-0863">Zinc-finger</keyword>
<evidence type="ECO:0000256" key="1">
    <source>
        <dbReference type="ARBA" id="ARBA00022723"/>
    </source>
</evidence>
<sequence>MSSKVYGCGERLLLLKASTVKNKGRLFWRCRNWATNSHCNYFEWVDDKESDFQGKETESEASGGKRVDGGKKRWRRLSFFEKGENYAGFDEEK</sequence>
<reference evidence="6 7" key="1">
    <citation type="submission" date="2019-04" db="EMBL/GenBank/DDBJ databases">
        <title>An improved genome assembly and genetic linkage map for asparagus bean, Vigna unguiculata ssp. sesquipedialis.</title>
        <authorList>
            <person name="Xia Q."/>
            <person name="Zhang R."/>
            <person name="Dong Y."/>
        </authorList>
    </citation>
    <scope>NUCLEOTIDE SEQUENCE [LARGE SCALE GENOMIC DNA]</scope>
    <source>
        <tissue evidence="6">Leaf</tissue>
    </source>
</reference>
<feature type="domain" description="GRF-type" evidence="5">
    <location>
        <begin position="5"/>
        <end position="48"/>
    </location>
</feature>
<keyword evidence="7" id="KW-1185">Reference proteome</keyword>
<evidence type="ECO:0000256" key="4">
    <source>
        <dbReference type="PROSITE-ProRule" id="PRU01343"/>
    </source>
</evidence>
<organism evidence="6 7">
    <name type="scientific">Vigna unguiculata</name>
    <name type="common">Cowpea</name>
    <dbReference type="NCBI Taxonomy" id="3917"/>
    <lineage>
        <taxon>Eukaryota</taxon>
        <taxon>Viridiplantae</taxon>
        <taxon>Streptophyta</taxon>
        <taxon>Embryophyta</taxon>
        <taxon>Tracheophyta</taxon>
        <taxon>Spermatophyta</taxon>
        <taxon>Magnoliopsida</taxon>
        <taxon>eudicotyledons</taxon>
        <taxon>Gunneridae</taxon>
        <taxon>Pentapetalae</taxon>
        <taxon>rosids</taxon>
        <taxon>fabids</taxon>
        <taxon>Fabales</taxon>
        <taxon>Fabaceae</taxon>
        <taxon>Papilionoideae</taxon>
        <taxon>50 kb inversion clade</taxon>
        <taxon>NPAAA clade</taxon>
        <taxon>indigoferoid/millettioid clade</taxon>
        <taxon>Phaseoleae</taxon>
        <taxon>Vigna</taxon>
    </lineage>
</organism>
<evidence type="ECO:0000256" key="3">
    <source>
        <dbReference type="ARBA" id="ARBA00022833"/>
    </source>
</evidence>
<keyword evidence="1" id="KW-0479">Metal-binding</keyword>
<dbReference type="PROSITE" id="PS51999">
    <property type="entry name" value="ZF_GRF"/>
    <property type="match status" value="1"/>
</dbReference>
<evidence type="ECO:0000259" key="5">
    <source>
        <dbReference type="PROSITE" id="PS51999"/>
    </source>
</evidence>
<accession>A0A4D6LBZ8</accession>
<evidence type="ECO:0000256" key="2">
    <source>
        <dbReference type="ARBA" id="ARBA00022771"/>
    </source>
</evidence>
<dbReference type="AlphaFoldDB" id="A0A4D6LBZ8"/>
<proteinExistence type="predicted"/>
<protein>
    <recommendedName>
        <fullName evidence="5">GRF-type domain-containing protein</fullName>
    </recommendedName>
</protein>
<evidence type="ECO:0000313" key="6">
    <source>
        <dbReference type="EMBL" id="QCD86077.1"/>
    </source>
</evidence>
<dbReference type="EMBL" id="CP039347">
    <property type="protein sequence ID" value="QCD86077.1"/>
    <property type="molecule type" value="Genomic_DNA"/>
</dbReference>
<evidence type="ECO:0000313" key="7">
    <source>
        <dbReference type="Proteomes" id="UP000501690"/>
    </source>
</evidence>
<dbReference type="GO" id="GO:0008270">
    <property type="term" value="F:zinc ion binding"/>
    <property type="evidence" value="ECO:0007669"/>
    <property type="project" value="UniProtKB-KW"/>
</dbReference>
<name>A0A4D6LBZ8_VIGUN</name>
<dbReference type="Proteomes" id="UP000501690">
    <property type="component" value="Linkage Group LG3"/>
</dbReference>
<keyword evidence="3" id="KW-0862">Zinc</keyword>